<reference evidence="5" key="2">
    <citation type="submission" date="2025-09" db="UniProtKB">
        <authorList>
            <consortium name="Ensembl"/>
        </authorList>
    </citation>
    <scope>IDENTIFICATION</scope>
</reference>
<evidence type="ECO:0000256" key="1">
    <source>
        <dbReference type="ARBA" id="ARBA00023180"/>
    </source>
</evidence>
<dbReference type="InterPro" id="IPR003006">
    <property type="entry name" value="Ig/MHC_CS"/>
</dbReference>
<dbReference type="Pfam" id="PF16497">
    <property type="entry name" value="MHC_I_3"/>
    <property type="match status" value="1"/>
</dbReference>
<accession>A0A8C6ZCT3</accession>
<dbReference type="PANTHER" id="PTHR16675:SF160">
    <property type="entry name" value="T-CELL SURFACE GLYCOPROTEIN CD1A"/>
    <property type="match status" value="1"/>
</dbReference>
<dbReference type="Pfam" id="PF07654">
    <property type="entry name" value="C1-set"/>
    <property type="match status" value="1"/>
</dbReference>
<feature type="domain" description="Ig-like" evidence="4">
    <location>
        <begin position="207"/>
        <end position="290"/>
    </location>
</feature>
<dbReference type="InterPro" id="IPR037055">
    <property type="entry name" value="MHC_I-like_Ag-recog_sf"/>
</dbReference>
<evidence type="ECO:0000313" key="5">
    <source>
        <dbReference type="Ensembl" id="ENSNPEP00000011287.1"/>
    </source>
</evidence>
<proteinExistence type="predicted"/>
<dbReference type="PROSITE" id="PS50835">
    <property type="entry name" value="IG_LIKE"/>
    <property type="match status" value="1"/>
</dbReference>
<dbReference type="PANTHER" id="PTHR16675">
    <property type="entry name" value="MHC CLASS I-RELATED"/>
    <property type="match status" value="1"/>
</dbReference>
<reference evidence="5" key="1">
    <citation type="submission" date="2025-08" db="UniProtKB">
        <authorList>
            <consortium name="Ensembl"/>
        </authorList>
    </citation>
    <scope>IDENTIFICATION</scope>
</reference>
<keyword evidence="3" id="KW-0472">Membrane</keyword>
<keyword evidence="1" id="KW-0325">Glycoprotein</keyword>
<dbReference type="SUPFAM" id="SSF48726">
    <property type="entry name" value="Immunoglobulin"/>
    <property type="match status" value="1"/>
</dbReference>
<evidence type="ECO:0000259" key="4">
    <source>
        <dbReference type="PROSITE" id="PS50835"/>
    </source>
</evidence>
<dbReference type="Proteomes" id="UP000694420">
    <property type="component" value="Unplaced"/>
</dbReference>
<dbReference type="SUPFAM" id="SSF54452">
    <property type="entry name" value="MHC antigen-recognition domain"/>
    <property type="match status" value="1"/>
</dbReference>
<dbReference type="GO" id="GO:0030883">
    <property type="term" value="F:endogenous lipid antigen binding"/>
    <property type="evidence" value="ECO:0007669"/>
    <property type="project" value="TreeGrafter"/>
</dbReference>
<dbReference type="GO" id="GO:0005615">
    <property type="term" value="C:extracellular space"/>
    <property type="evidence" value="ECO:0007669"/>
    <property type="project" value="TreeGrafter"/>
</dbReference>
<dbReference type="InterPro" id="IPR011161">
    <property type="entry name" value="MHC_I-like_Ag-recog"/>
</dbReference>
<feature type="region of interest" description="Disordered" evidence="2">
    <location>
        <begin position="1"/>
        <end position="21"/>
    </location>
</feature>
<feature type="transmembrane region" description="Helical" evidence="3">
    <location>
        <begin position="306"/>
        <end position="329"/>
    </location>
</feature>
<protein>
    <submittedName>
        <fullName evidence="5">Antigen-presenting glycoprotein CD1d-like</fullName>
    </submittedName>
</protein>
<dbReference type="InterPro" id="IPR036179">
    <property type="entry name" value="Ig-like_dom_sf"/>
</dbReference>
<evidence type="ECO:0000313" key="6">
    <source>
        <dbReference type="Proteomes" id="UP000694420"/>
    </source>
</evidence>
<dbReference type="InterPro" id="IPR050208">
    <property type="entry name" value="MHC_class-I_related"/>
</dbReference>
<keyword evidence="6" id="KW-1185">Reference proteome</keyword>
<sequence length="376" mass="40946">MWFGGHQPVGQILPTEGPPRGPAVPPGPLALHVLQSSVFLRPGASHTDGLALLGDVAAAAWEPRNHTIRFLRPWVSPALAPPVWADLEFLFDSYLHNLAHLVDQLAQRKALTYPMVVQCSMGCHVAPDNSSFFEAAFEGRGFLGFSPRNGSWTRRRDDDVARDVQAMLNDDKGTSDTLTHLLNVTCPKSLLALGRLGKEDLERQVQPMAVVFAHETPDLSQLLLVCRVTGFYPSAVRVSWLRDGHEVAPQPGPGSSPLLPNADLTYQLRRAVAAVPGAAHGYACRVQHSSLGGRDLLLPWAQTGHVTWIVVVVVLLIAVPLAIIAFLYCRRHKWGPSLPFPVGNRSLLGRAARLIPLSPCRSYEDVGAARRPGSLM</sequence>
<dbReference type="AlphaFoldDB" id="A0A8C6ZCT3"/>
<name>A0A8C6ZCT3_NOTPE</name>
<evidence type="ECO:0000256" key="3">
    <source>
        <dbReference type="SAM" id="Phobius"/>
    </source>
</evidence>
<dbReference type="InterPro" id="IPR013783">
    <property type="entry name" value="Ig-like_fold"/>
</dbReference>
<keyword evidence="3" id="KW-0812">Transmembrane</keyword>
<dbReference type="GO" id="GO:0006955">
    <property type="term" value="P:immune response"/>
    <property type="evidence" value="ECO:0007669"/>
    <property type="project" value="TreeGrafter"/>
</dbReference>
<dbReference type="Gene3D" id="3.30.500.10">
    <property type="entry name" value="MHC class I-like antigen recognition-like"/>
    <property type="match status" value="1"/>
</dbReference>
<dbReference type="GO" id="GO:0030884">
    <property type="term" value="F:exogenous lipid antigen binding"/>
    <property type="evidence" value="ECO:0007669"/>
    <property type="project" value="TreeGrafter"/>
</dbReference>
<dbReference type="Gene3D" id="2.60.40.10">
    <property type="entry name" value="Immunoglobulins"/>
    <property type="match status" value="1"/>
</dbReference>
<dbReference type="GO" id="GO:0071723">
    <property type="term" value="F:lipopeptide binding"/>
    <property type="evidence" value="ECO:0007669"/>
    <property type="project" value="TreeGrafter"/>
</dbReference>
<organism evidence="5 6">
    <name type="scientific">Nothoprocta perdicaria</name>
    <name type="common">Chilean tinamou</name>
    <name type="synonym">Crypturus perdicarius</name>
    <dbReference type="NCBI Taxonomy" id="30464"/>
    <lineage>
        <taxon>Eukaryota</taxon>
        <taxon>Metazoa</taxon>
        <taxon>Chordata</taxon>
        <taxon>Craniata</taxon>
        <taxon>Vertebrata</taxon>
        <taxon>Euteleostomi</taxon>
        <taxon>Archelosauria</taxon>
        <taxon>Archosauria</taxon>
        <taxon>Dinosauria</taxon>
        <taxon>Saurischia</taxon>
        <taxon>Theropoda</taxon>
        <taxon>Coelurosauria</taxon>
        <taxon>Aves</taxon>
        <taxon>Palaeognathae</taxon>
        <taxon>Tinamiformes</taxon>
        <taxon>Tinamidae</taxon>
        <taxon>Nothoprocta</taxon>
    </lineage>
</organism>
<dbReference type="Ensembl" id="ENSNPET00000011574.1">
    <property type="protein sequence ID" value="ENSNPEP00000011287.1"/>
    <property type="gene ID" value="ENSNPEG00000008466.1"/>
</dbReference>
<dbReference type="GO" id="GO:0009897">
    <property type="term" value="C:external side of plasma membrane"/>
    <property type="evidence" value="ECO:0007669"/>
    <property type="project" value="TreeGrafter"/>
</dbReference>
<dbReference type="SMART" id="SM00407">
    <property type="entry name" value="IGc1"/>
    <property type="match status" value="1"/>
</dbReference>
<dbReference type="GO" id="GO:0048006">
    <property type="term" value="P:antigen processing and presentation, endogenous lipid antigen via MHC class Ib"/>
    <property type="evidence" value="ECO:0007669"/>
    <property type="project" value="TreeGrafter"/>
</dbReference>
<keyword evidence="3" id="KW-1133">Transmembrane helix</keyword>
<dbReference type="InterPro" id="IPR003597">
    <property type="entry name" value="Ig_C1-set"/>
</dbReference>
<evidence type="ECO:0000256" key="2">
    <source>
        <dbReference type="SAM" id="MobiDB-lite"/>
    </source>
</evidence>
<dbReference type="InterPro" id="IPR007110">
    <property type="entry name" value="Ig-like_dom"/>
</dbReference>
<dbReference type="GO" id="GO:0048007">
    <property type="term" value="P:antigen processing and presentation, exogenous lipid antigen via MHC class Ib"/>
    <property type="evidence" value="ECO:0007669"/>
    <property type="project" value="TreeGrafter"/>
</dbReference>
<dbReference type="GO" id="GO:0001916">
    <property type="term" value="P:positive regulation of T cell mediated cytotoxicity"/>
    <property type="evidence" value="ECO:0007669"/>
    <property type="project" value="TreeGrafter"/>
</dbReference>
<dbReference type="PROSITE" id="PS00290">
    <property type="entry name" value="IG_MHC"/>
    <property type="match status" value="1"/>
</dbReference>
<dbReference type="InterPro" id="IPR011162">
    <property type="entry name" value="MHC_I/II-like_Ag-recog"/>
</dbReference>
<gene>
    <name evidence="5" type="primary">LOC112954974</name>
</gene>